<dbReference type="GO" id="GO:0008879">
    <property type="term" value="F:glucose-1-phosphate thymidylyltransferase activity"/>
    <property type="evidence" value="ECO:0007669"/>
    <property type="project" value="UniProtKB-EC"/>
</dbReference>
<evidence type="ECO:0000313" key="10">
    <source>
        <dbReference type="EMBL" id="KQB35347.1"/>
    </source>
</evidence>
<comment type="caution">
    <text evidence="10">The sequence shown here is derived from an EMBL/GenBank/DDBJ whole genome shotgun (WGS) entry which is preliminary data.</text>
</comment>
<comment type="similarity">
    <text evidence="2">Belongs to the glucose-1-phosphate thymidylyltransferase family.</text>
</comment>
<proteinExistence type="inferred from homology"/>
<keyword evidence="10" id="KW-0167">Capsid protein</keyword>
<dbReference type="FunCoup" id="A0A0Q0RSL9">
    <property type="interactions" value="8"/>
</dbReference>
<evidence type="ECO:0000256" key="7">
    <source>
        <dbReference type="ARBA" id="ARBA00022842"/>
    </source>
</evidence>
<dbReference type="PANTHER" id="PTHR43532:SF1">
    <property type="entry name" value="GLUCOSE-1-PHOSPHATE THYMIDYLYLTRANSFERASE 1"/>
    <property type="match status" value="1"/>
</dbReference>
<evidence type="ECO:0000256" key="8">
    <source>
        <dbReference type="ARBA" id="ARBA00049336"/>
    </source>
</evidence>
<dbReference type="Gene3D" id="3.90.550.10">
    <property type="entry name" value="Spore Coat Polysaccharide Biosynthesis Protein SpsA, Chain A"/>
    <property type="match status" value="1"/>
</dbReference>
<dbReference type="EC" id="2.7.7.24" evidence="3"/>
<keyword evidence="7" id="KW-0460">Magnesium</keyword>
<keyword evidence="6" id="KW-0479">Metal-binding</keyword>
<keyword evidence="11" id="KW-1185">Reference proteome</keyword>
<evidence type="ECO:0000256" key="1">
    <source>
        <dbReference type="ARBA" id="ARBA00001946"/>
    </source>
</evidence>
<evidence type="ECO:0000256" key="3">
    <source>
        <dbReference type="ARBA" id="ARBA00012461"/>
    </source>
</evidence>
<evidence type="ECO:0000313" key="11">
    <source>
        <dbReference type="Proteomes" id="UP000050301"/>
    </source>
</evidence>
<gene>
    <name evidence="10" type="ORF">AOG55_07025</name>
</gene>
<keyword evidence="4" id="KW-0808">Transferase</keyword>
<dbReference type="GO" id="GO:0046872">
    <property type="term" value="F:metal ion binding"/>
    <property type="evidence" value="ECO:0007669"/>
    <property type="project" value="UniProtKB-KW"/>
</dbReference>
<dbReference type="InParanoid" id="A0A0Q0RSL9"/>
<keyword evidence="5" id="KW-0548">Nucleotidyltransferase</keyword>
<evidence type="ECO:0000256" key="4">
    <source>
        <dbReference type="ARBA" id="ARBA00022679"/>
    </source>
</evidence>
<protein>
    <recommendedName>
        <fullName evidence="3">glucose-1-phosphate thymidylyltransferase</fullName>
        <ecNumber evidence="3">2.7.7.24</ecNumber>
    </recommendedName>
</protein>
<sequence length="241" mass="27334">MKGIILAGGTGTRLKDLTKVTNKHLLPVYDKPMIYFPINTLKCADIDSILVVTDKRRTTDFLLLLGSGSDFGVRFTYALQESAKGIADALSKAKDFVNNDDVTVILGDNIIFGDIKELKEPLNKSCRIFLKKVEDPERFGIAYVKNGIITKIVEKPKQPKSNLAIIGLYQYKSNVFDIINNVKPSKRNELEITDVNKYFLDNDDIEYKIIDNDWIDAGTIESLFKANEMERKFKATDKYSY</sequence>
<dbReference type="InterPro" id="IPR029044">
    <property type="entry name" value="Nucleotide-diphossugar_trans"/>
</dbReference>
<reference evidence="10 11" key="1">
    <citation type="submission" date="2015-09" db="EMBL/GenBank/DDBJ databases">
        <title>Heavy metals and arsenic resistance mechanisms in polyextremophilic archaea of the family Ferroplasmaceae.</title>
        <authorList>
            <person name="Bulaev A.G."/>
            <person name="Kanygina A.V."/>
        </authorList>
    </citation>
    <scope>NUCLEOTIDE SEQUENCE [LARGE SCALE GENOMIC DNA]</scope>
    <source>
        <strain evidence="10 11">BH2</strain>
    </source>
</reference>
<feature type="domain" description="Nucleotidyl transferase" evidence="9">
    <location>
        <begin position="2"/>
        <end position="229"/>
    </location>
</feature>
<dbReference type="AlphaFoldDB" id="A0A0Q0RSL9"/>
<dbReference type="RefSeq" id="WP_055040943.1">
    <property type="nucleotide sequence ID" value="NZ_LKBH01000150.1"/>
</dbReference>
<comment type="cofactor">
    <cofactor evidence="1">
        <name>Mg(2+)</name>
        <dbReference type="ChEBI" id="CHEBI:18420"/>
    </cofactor>
</comment>
<keyword evidence="10" id="KW-0946">Virion</keyword>
<accession>A0A0Q0RSL9</accession>
<evidence type="ECO:0000259" key="9">
    <source>
        <dbReference type="Pfam" id="PF00483"/>
    </source>
</evidence>
<evidence type="ECO:0000256" key="5">
    <source>
        <dbReference type="ARBA" id="ARBA00022695"/>
    </source>
</evidence>
<dbReference type="Pfam" id="PF00483">
    <property type="entry name" value="NTP_transferase"/>
    <property type="match status" value="1"/>
</dbReference>
<dbReference type="Proteomes" id="UP000050301">
    <property type="component" value="Unassembled WGS sequence"/>
</dbReference>
<dbReference type="InterPro" id="IPR005907">
    <property type="entry name" value="G1P_thy_trans_s"/>
</dbReference>
<organism evidence="10 11">
    <name type="scientific">Acidiplasma cupricumulans</name>
    <dbReference type="NCBI Taxonomy" id="312540"/>
    <lineage>
        <taxon>Archaea</taxon>
        <taxon>Methanobacteriati</taxon>
        <taxon>Thermoplasmatota</taxon>
        <taxon>Thermoplasmata</taxon>
        <taxon>Thermoplasmatales</taxon>
        <taxon>Ferroplasmaceae</taxon>
        <taxon>Acidiplasma</taxon>
    </lineage>
</organism>
<name>A0A0Q0RSL9_9ARCH</name>
<evidence type="ECO:0000256" key="2">
    <source>
        <dbReference type="ARBA" id="ARBA00010480"/>
    </source>
</evidence>
<dbReference type="SUPFAM" id="SSF53448">
    <property type="entry name" value="Nucleotide-diphospho-sugar transferases"/>
    <property type="match status" value="1"/>
</dbReference>
<dbReference type="PANTHER" id="PTHR43532">
    <property type="entry name" value="GLUCOSE-1-PHOSPHATE THYMIDYLYLTRANSFERASE"/>
    <property type="match status" value="1"/>
</dbReference>
<comment type="catalytic activity">
    <reaction evidence="8">
        <text>dTTP + alpha-D-glucose 1-phosphate + H(+) = dTDP-alpha-D-glucose + diphosphate</text>
        <dbReference type="Rhea" id="RHEA:15225"/>
        <dbReference type="ChEBI" id="CHEBI:15378"/>
        <dbReference type="ChEBI" id="CHEBI:33019"/>
        <dbReference type="ChEBI" id="CHEBI:37568"/>
        <dbReference type="ChEBI" id="CHEBI:57477"/>
        <dbReference type="ChEBI" id="CHEBI:58601"/>
        <dbReference type="EC" id="2.7.7.24"/>
    </reaction>
</comment>
<dbReference type="EMBL" id="LKBH01000150">
    <property type="protein sequence ID" value="KQB35347.1"/>
    <property type="molecule type" value="Genomic_DNA"/>
</dbReference>
<evidence type="ECO:0000256" key="6">
    <source>
        <dbReference type="ARBA" id="ARBA00022723"/>
    </source>
</evidence>
<dbReference type="InterPro" id="IPR005835">
    <property type="entry name" value="NTP_transferase_dom"/>
</dbReference>